<evidence type="ECO:0000256" key="1">
    <source>
        <dbReference type="SAM" id="MobiDB-lite"/>
    </source>
</evidence>
<dbReference type="Gene3D" id="3.30.710.10">
    <property type="entry name" value="Potassium Channel Kv1.1, Chain A"/>
    <property type="match status" value="1"/>
</dbReference>
<dbReference type="EMBL" id="HE797170">
    <property type="protein sequence ID" value="CCM04873.1"/>
    <property type="molecule type" value="Genomic_DNA"/>
</dbReference>
<dbReference type="RefSeq" id="XP_012184156.1">
    <property type="nucleotide sequence ID" value="XM_012328766.1"/>
</dbReference>
<keyword evidence="4" id="KW-1185">Reference proteome</keyword>
<dbReference type="SUPFAM" id="SSF54695">
    <property type="entry name" value="POZ domain"/>
    <property type="match status" value="1"/>
</dbReference>
<proteinExistence type="predicted"/>
<protein>
    <recommendedName>
        <fullName evidence="2">BTB domain-containing protein</fullName>
    </recommendedName>
</protein>
<organism evidence="3 4">
    <name type="scientific">Fibroporia radiculosa</name>
    <dbReference type="NCBI Taxonomy" id="599839"/>
    <lineage>
        <taxon>Eukaryota</taxon>
        <taxon>Fungi</taxon>
        <taxon>Dikarya</taxon>
        <taxon>Basidiomycota</taxon>
        <taxon>Agaricomycotina</taxon>
        <taxon>Agaricomycetes</taxon>
        <taxon>Polyporales</taxon>
        <taxon>Fibroporiaceae</taxon>
        <taxon>Fibroporia</taxon>
    </lineage>
</organism>
<evidence type="ECO:0000259" key="2">
    <source>
        <dbReference type="PROSITE" id="PS50097"/>
    </source>
</evidence>
<reference evidence="3 4" key="1">
    <citation type="journal article" date="2012" name="Appl. Environ. Microbiol.">
        <title>Short-read sequencing for genomic analysis of the brown rot fungus Fibroporia radiculosa.</title>
        <authorList>
            <person name="Tang J.D."/>
            <person name="Perkins A.D."/>
            <person name="Sonstegard T.S."/>
            <person name="Schroeder S.G."/>
            <person name="Burgess S.C."/>
            <person name="Diehl S.V."/>
        </authorList>
    </citation>
    <scope>NUCLEOTIDE SEQUENCE [LARGE SCALE GENOMIC DNA]</scope>
    <source>
        <strain evidence="3 4">TFFH 294</strain>
    </source>
</reference>
<dbReference type="AlphaFoldDB" id="J4GDC8"/>
<dbReference type="InterPro" id="IPR000210">
    <property type="entry name" value="BTB/POZ_dom"/>
</dbReference>
<dbReference type="PANTHER" id="PTHR24413">
    <property type="entry name" value="SPECKLE-TYPE POZ PROTEIN"/>
    <property type="match status" value="1"/>
</dbReference>
<sequence>MSSAAIGKRSAGAGSALYHANIQEDSNTRQWSFTAFEWIVRDVHKLRDFVEGPDTVGTTGDFAQESIPDTDEFEILKESPVIGDAKFKLEIAKTPSPEIAEGSDTPVLRIGPQTLSLYVTSLMVDYPHADYEMSTSMFAAIKCQDDRVGERGARAEWAWEFWQIGWVFRQESEVWECLLPPLSTLLENPRIKETDSFVICVQMHSPVGPFFPQQPSAYYVPRDLLDGLEASLDNPNTGDVQFVCLERKDVSSESSQLSSSTSTSDETTKQVSTGSHTVARKRIIYGHADILTRRSEYFATMLRSSFSETAASTLYPGERKIFTIIVEEADFVTIYWMLKFVYANWLLFRQDDDPREAVDGIGAGWSAKGVSPPGTADEWDWKKFPKGVTTESQNSSNVSDAHSATSGGSLPSGRGSGSSRERNIQNPTSTTTLQPVNARSVSSSKSNSASSRPSATQPRRTSSAGGASSLSPPSPARATKPVPVPISPTGTFATPSHYPLSPRQQRQRSHPSATSAGDPHAHPTSPPQPASALSMYQIAHRYAMPGLAALALEHIMSTITPQSCFAVLLATAAWDELHSLVEDYVVEKWDDVSGSGEFERCCQEVAGGEWGPEGGKTLMALFRRLRSPSIA</sequence>
<name>J4GDC8_9APHY</name>
<feature type="domain" description="BTB" evidence="2">
    <location>
        <begin position="265"/>
        <end position="350"/>
    </location>
</feature>
<dbReference type="InterPro" id="IPR011333">
    <property type="entry name" value="SKP1/BTB/POZ_sf"/>
</dbReference>
<feature type="compositionally biased region" description="Polar residues" evidence="1">
    <location>
        <begin position="424"/>
        <end position="434"/>
    </location>
</feature>
<evidence type="ECO:0000313" key="4">
    <source>
        <dbReference type="Proteomes" id="UP000006352"/>
    </source>
</evidence>
<dbReference type="GeneID" id="24099784"/>
<dbReference type="HOGENOM" id="CLU_011083_0_0_1"/>
<gene>
    <name evidence="3" type="ORF">FIBRA_07066</name>
</gene>
<feature type="region of interest" description="Disordered" evidence="1">
    <location>
        <begin position="360"/>
        <end position="530"/>
    </location>
</feature>
<dbReference type="PROSITE" id="PS50097">
    <property type="entry name" value="BTB"/>
    <property type="match status" value="1"/>
</dbReference>
<dbReference type="STRING" id="599839.J4GDC8"/>
<feature type="compositionally biased region" description="Polar residues" evidence="1">
    <location>
        <begin position="389"/>
        <end position="405"/>
    </location>
</feature>
<feature type="compositionally biased region" description="Low complexity" evidence="1">
    <location>
        <begin position="435"/>
        <end position="479"/>
    </location>
</feature>
<dbReference type="Proteomes" id="UP000006352">
    <property type="component" value="Unassembled WGS sequence"/>
</dbReference>
<feature type="compositionally biased region" description="Low complexity" evidence="1">
    <location>
        <begin position="253"/>
        <end position="265"/>
    </location>
</feature>
<feature type="region of interest" description="Disordered" evidence="1">
    <location>
        <begin position="253"/>
        <end position="274"/>
    </location>
</feature>
<accession>J4GDC8</accession>
<dbReference type="InParanoid" id="J4GDC8"/>
<evidence type="ECO:0000313" key="3">
    <source>
        <dbReference type="EMBL" id="CCM04873.1"/>
    </source>
</evidence>
<dbReference type="OrthoDB" id="288590at2759"/>